<dbReference type="InterPro" id="IPR036102">
    <property type="entry name" value="OsmC/Ohrsf"/>
</dbReference>
<dbReference type="InterPro" id="IPR015946">
    <property type="entry name" value="KH_dom-like_a/b"/>
</dbReference>
<dbReference type="HOGENOM" id="CLU_106355_1_0_0"/>
<protein>
    <submittedName>
        <fullName evidence="1">Peroxiredoxin, OsmC subfamily</fullName>
    </submittedName>
</protein>
<evidence type="ECO:0000313" key="1">
    <source>
        <dbReference type="EMBL" id="ADH64562.1"/>
    </source>
</evidence>
<dbReference type="eggNOG" id="COG1764">
    <property type="taxonomic scope" value="Bacteria"/>
</dbReference>
<dbReference type="InterPro" id="IPR019904">
    <property type="entry name" value="Peroxiredoxin_OsmC"/>
</dbReference>
<dbReference type="EMBL" id="CP002042">
    <property type="protein sequence ID" value="ADH64562.1"/>
    <property type="molecule type" value="Genomic_DNA"/>
</dbReference>
<reference evidence="1 2" key="1">
    <citation type="journal article" date="2010" name="Stand. Genomic Sci.">
        <title>Complete genome sequence of Meiothermus silvanus type strain (VI-R2).</title>
        <authorList>
            <person name="Sikorski J."/>
            <person name="Tindall B.J."/>
            <person name="Lowry S."/>
            <person name="Lucas S."/>
            <person name="Nolan M."/>
            <person name="Copeland A."/>
            <person name="Glavina Del Rio T."/>
            <person name="Tice H."/>
            <person name="Cheng J.F."/>
            <person name="Han C."/>
            <person name="Pitluck S."/>
            <person name="Liolios K."/>
            <person name="Ivanova N."/>
            <person name="Mavromatis K."/>
            <person name="Mikhailova N."/>
            <person name="Pati A."/>
            <person name="Goodwin L."/>
            <person name="Chen A."/>
            <person name="Palaniappan K."/>
            <person name="Land M."/>
            <person name="Hauser L."/>
            <person name="Chang Y.J."/>
            <person name="Jeffries C.D."/>
            <person name="Rohde M."/>
            <person name="Goker M."/>
            <person name="Woyke T."/>
            <person name="Bristow J."/>
            <person name="Eisen J.A."/>
            <person name="Markowitz V."/>
            <person name="Hugenholtz P."/>
            <person name="Kyrpides N.C."/>
            <person name="Klenk H.P."/>
            <person name="Lapidus A."/>
        </authorList>
    </citation>
    <scope>NUCLEOTIDE SEQUENCE [LARGE SCALE GENOMIC DNA]</scope>
    <source>
        <strain evidence="2">ATCC 700542 / DSM 9946 / VI-R2</strain>
    </source>
</reference>
<name>D7BC65_ALLS1</name>
<proteinExistence type="predicted"/>
<dbReference type="PANTHER" id="PTHR42830">
    <property type="entry name" value="OSMOTICALLY INDUCIBLE FAMILY PROTEIN"/>
    <property type="match status" value="1"/>
</dbReference>
<dbReference type="Pfam" id="PF02566">
    <property type="entry name" value="OsmC"/>
    <property type="match status" value="1"/>
</dbReference>
<organism evidence="1 2">
    <name type="scientific">Allomeiothermus silvanus (strain ATCC 700542 / DSM 9946 / NBRC 106475 / NCIMB 13440 / VI-R2)</name>
    <name type="common">Thermus silvanus</name>
    <dbReference type="NCBI Taxonomy" id="526227"/>
    <lineage>
        <taxon>Bacteria</taxon>
        <taxon>Thermotogati</taxon>
        <taxon>Deinococcota</taxon>
        <taxon>Deinococci</taxon>
        <taxon>Thermales</taxon>
        <taxon>Thermaceae</taxon>
        <taxon>Allomeiothermus</taxon>
    </lineage>
</organism>
<dbReference type="SUPFAM" id="SSF82784">
    <property type="entry name" value="OsmC-like"/>
    <property type="match status" value="1"/>
</dbReference>
<dbReference type="PANTHER" id="PTHR42830:SF1">
    <property type="entry name" value="OSMOTICALLY INDUCIBLE FAMILY PROTEIN"/>
    <property type="match status" value="1"/>
</dbReference>
<keyword evidence="2" id="KW-1185">Reference proteome</keyword>
<sequence length="139" mass="15036">MPIRSAEAIWQGTLREGKGHLKLGSGAWEGPYTYRMRFEDEPGTNPEELIGAAHAGCYTMFLSGLLANNQTPAERLECTAKVHLGEGPTITKIELHLEGKVPGLDEAKFRQLAEQAKAGCPISKALAAVPEIVLEARLV</sequence>
<dbReference type="NCBIfam" id="TIGR03562">
    <property type="entry name" value="osmo_induc_OsmC"/>
    <property type="match status" value="1"/>
</dbReference>
<dbReference type="InterPro" id="IPR003718">
    <property type="entry name" value="OsmC/Ohr_fam"/>
</dbReference>
<dbReference type="InterPro" id="IPR052707">
    <property type="entry name" value="OsmC_Ohr_Peroxiredoxin"/>
</dbReference>
<dbReference type="STRING" id="526227.Mesil_2716"/>
<evidence type="ECO:0000313" key="2">
    <source>
        <dbReference type="Proteomes" id="UP000001916"/>
    </source>
</evidence>
<dbReference type="KEGG" id="msv:Mesil_2716"/>
<dbReference type="OrthoDB" id="9807532at2"/>
<gene>
    <name evidence="1" type="ordered locus">Mesil_2716</name>
</gene>
<dbReference type="Proteomes" id="UP000001916">
    <property type="component" value="Chromosome"/>
</dbReference>
<dbReference type="AlphaFoldDB" id="D7BC65"/>
<accession>D7BC65</accession>
<dbReference type="GO" id="GO:0004601">
    <property type="term" value="F:peroxidase activity"/>
    <property type="evidence" value="ECO:0007669"/>
    <property type="project" value="InterPro"/>
</dbReference>
<dbReference type="RefSeq" id="WP_013159098.1">
    <property type="nucleotide sequence ID" value="NC_014212.1"/>
</dbReference>
<dbReference type="Gene3D" id="3.30.300.20">
    <property type="match status" value="1"/>
</dbReference>
<dbReference type="GO" id="GO:0006979">
    <property type="term" value="P:response to oxidative stress"/>
    <property type="evidence" value="ECO:0007669"/>
    <property type="project" value="InterPro"/>
</dbReference>